<sequence>MRERFFFSLARISAIQILRSAGITRAKPIVTDSFTDIFIRPLVQMEDLRAAMENIGLLGVSSTEDDVEPIEIFLNWCKGSFAAELRQLSGQECKPDSLSIGWLDKLMQKHIKEKFHGTVLDSNVETPVPRLADPRITNLSPLHEKIETMLKK</sequence>
<dbReference type="AlphaFoldDB" id="A0A899FY28"/>
<reference evidence="1" key="1">
    <citation type="submission" date="2020-06" db="EMBL/GenBank/DDBJ databases">
        <title>Genomes of multiple members of Pneumocystis genus reveal paths to human pathogen Pneumocystis jirovecii.</title>
        <authorList>
            <person name="Cisse O.H."/>
            <person name="Ma L."/>
            <person name="Dekker J."/>
            <person name="Khil P."/>
            <person name="Jo J."/>
            <person name="Brenchley J."/>
            <person name="Blair R."/>
            <person name="Pahar B."/>
            <person name="Chabe M."/>
            <person name="Van Rompay K.A."/>
            <person name="Keesler R."/>
            <person name="Sukura A."/>
            <person name="Hirsch V."/>
            <person name="Kutty G."/>
            <person name="Liu Y."/>
            <person name="Peng L."/>
            <person name="Chen J."/>
            <person name="Song J."/>
            <person name="Weissenbacher-Lang C."/>
            <person name="Xu J."/>
            <person name="Upham N.S."/>
            <person name="Stajich J.E."/>
            <person name="Cuomo C.A."/>
            <person name="Cushion M.T."/>
            <person name="Kovacs J.A."/>
        </authorList>
    </citation>
    <scope>NUCLEOTIDE SEQUENCE</scope>
    <source>
        <strain evidence="1">2A</strain>
    </source>
</reference>
<protein>
    <submittedName>
        <fullName evidence="1">Uncharacterized protein</fullName>
    </submittedName>
</protein>
<evidence type="ECO:0000313" key="1">
    <source>
        <dbReference type="EMBL" id="QSL64048.1"/>
    </source>
</evidence>
<keyword evidence="2" id="KW-1185">Reference proteome</keyword>
<gene>
    <name evidence="1" type="ORF">MERGE_000203</name>
</gene>
<proteinExistence type="predicted"/>
<accession>A0A899FY28</accession>
<dbReference type="Proteomes" id="UP000663699">
    <property type="component" value="Chromosome 1"/>
</dbReference>
<name>A0A899FY28_9ASCO</name>
<evidence type="ECO:0000313" key="2">
    <source>
        <dbReference type="Proteomes" id="UP000663699"/>
    </source>
</evidence>
<organism evidence="1 2">
    <name type="scientific">Pneumocystis wakefieldiae</name>
    <dbReference type="NCBI Taxonomy" id="38082"/>
    <lineage>
        <taxon>Eukaryota</taxon>
        <taxon>Fungi</taxon>
        <taxon>Dikarya</taxon>
        <taxon>Ascomycota</taxon>
        <taxon>Taphrinomycotina</taxon>
        <taxon>Pneumocystomycetes</taxon>
        <taxon>Pneumocystaceae</taxon>
        <taxon>Pneumocystis</taxon>
    </lineage>
</organism>
<dbReference type="EMBL" id="CP054532">
    <property type="protein sequence ID" value="QSL64048.1"/>
    <property type="molecule type" value="Genomic_DNA"/>
</dbReference>
<dbReference type="OrthoDB" id="5402929at2759"/>